<proteinExistence type="predicted"/>
<keyword evidence="3" id="KW-1185">Reference proteome</keyword>
<dbReference type="RefSeq" id="WP_267570199.1">
    <property type="nucleotide sequence ID" value="NZ_JAPNTZ010000028.1"/>
</dbReference>
<feature type="domain" description="Zinc finger CGNR" evidence="1">
    <location>
        <begin position="107"/>
        <end position="149"/>
    </location>
</feature>
<evidence type="ECO:0000313" key="3">
    <source>
        <dbReference type="Proteomes" id="UP001151002"/>
    </source>
</evidence>
<dbReference type="PANTHER" id="PTHR35525">
    <property type="entry name" value="BLL6575 PROTEIN"/>
    <property type="match status" value="1"/>
</dbReference>
<dbReference type="EMBL" id="JAPNTZ010000028">
    <property type="protein sequence ID" value="MCY1145582.1"/>
    <property type="molecule type" value="Genomic_DNA"/>
</dbReference>
<evidence type="ECO:0000259" key="1">
    <source>
        <dbReference type="Pfam" id="PF11706"/>
    </source>
</evidence>
<evidence type="ECO:0000313" key="2">
    <source>
        <dbReference type="EMBL" id="MCY1145582.1"/>
    </source>
</evidence>
<dbReference type="InterPro" id="IPR010852">
    <property type="entry name" value="ABATE"/>
</dbReference>
<comment type="caution">
    <text evidence="2">The sequence shown here is derived from an EMBL/GenBank/DDBJ whole genome shotgun (WGS) entry which is preliminary data.</text>
</comment>
<dbReference type="Proteomes" id="UP001151002">
    <property type="component" value="Unassembled WGS sequence"/>
</dbReference>
<dbReference type="SUPFAM" id="SSF160904">
    <property type="entry name" value="Jann2411-like"/>
    <property type="match status" value="1"/>
</dbReference>
<organism evidence="2 3">
    <name type="scientific">Paractinoplanes pyxinae</name>
    <dbReference type="NCBI Taxonomy" id="2997416"/>
    <lineage>
        <taxon>Bacteria</taxon>
        <taxon>Bacillati</taxon>
        <taxon>Actinomycetota</taxon>
        <taxon>Actinomycetes</taxon>
        <taxon>Micromonosporales</taxon>
        <taxon>Micromonosporaceae</taxon>
        <taxon>Paractinoplanes</taxon>
    </lineage>
</organism>
<sequence length="153" mass="16588">MRVEPMDITDVVVLVNEWGTEPCRVDGRAPHPGAELTTLADELHPIFATPDSATRAELLNALLQVTGVRPELAPDLSESWTITDPAQAKRAAATLALRHHLAAHPGRLGLCADDQCADVYVDASPAGKRRFCCLTCQNRARAAAFRRRKAQLG</sequence>
<dbReference type="InterPro" id="IPR023286">
    <property type="entry name" value="ABATE_dom_sf"/>
</dbReference>
<dbReference type="InterPro" id="IPR021005">
    <property type="entry name" value="Znf_CGNR"/>
</dbReference>
<dbReference type="PANTHER" id="PTHR35525:SF3">
    <property type="entry name" value="BLL6575 PROTEIN"/>
    <property type="match status" value="1"/>
</dbReference>
<accession>A0ABT4BGB1</accession>
<dbReference type="Gene3D" id="1.10.3300.10">
    <property type="entry name" value="Jann2411-like domain"/>
    <property type="match status" value="1"/>
</dbReference>
<reference evidence="2" key="1">
    <citation type="submission" date="2022-11" db="EMBL/GenBank/DDBJ databases">
        <authorList>
            <person name="Somphong A."/>
            <person name="Phongsopitanun W."/>
        </authorList>
    </citation>
    <scope>NUCLEOTIDE SEQUENCE</scope>
    <source>
        <strain evidence="2">Pm04-4</strain>
    </source>
</reference>
<protein>
    <submittedName>
        <fullName evidence="2">CGNR zinc finger domain-containing protein</fullName>
    </submittedName>
</protein>
<name>A0ABT4BGB1_9ACTN</name>
<gene>
    <name evidence="2" type="ORF">OWR29_46910</name>
</gene>
<dbReference type="Pfam" id="PF11706">
    <property type="entry name" value="zf-CGNR"/>
    <property type="match status" value="1"/>
</dbReference>